<dbReference type="Gene3D" id="3.30.450.20">
    <property type="entry name" value="PAS domain"/>
    <property type="match status" value="1"/>
</dbReference>
<proteinExistence type="predicted"/>
<evidence type="ECO:0000256" key="1">
    <source>
        <dbReference type="ARBA" id="ARBA00023015"/>
    </source>
</evidence>
<evidence type="ECO:0000256" key="2">
    <source>
        <dbReference type="ARBA" id="ARBA00023125"/>
    </source>
</evidence>
<dbReference type="PROSITE" id="PS50043">
    <property type="entry name" value="HTH_LUXR_2"/>
    <property type="match status" value="1"/>
</dbReference>
<keyword evidence="2" id="KW-0238">DNA-binding</keyword>
<dbReference type="Gene3D" id="1.10.10.10">
    <property type="entry name" value="Winged helix-like DNA-binding domain superfamily/Winged helix DNA-binding domain"/>
    <property type="match status" value="1"/>
</dbReference>
<dbReference type="InterPro" id="IPR016032">
    <property type="entry name" value="Sig_transdc_resp-reg_C-effctor"/>
</dbReference>
<reference evidence="6" key="1">
    <citation type="journal article" date="2019" name="Int. J. Syst. Evol. Microbiol.">
        <title>The Global Catalogue of Microorganisms (GCM) 10K type strain sequencing project: providing services to taxonomists for standard genome sequencing and annotation.</title>
        <authorList>
            <consortium name="The Broad Institute Genomics Platform"/>
            <consortium name="The Broad Institute Genome Sequencing Center for Infectious Disease"/>
            <person name="Wu L."/>
            <person name="Ma J."/>
        </authorList>
    </citation>
    <scope>NUCLEOTIDE SEQUENCE [LARGE SCALE GENOMIC DNA]</scope>
    <source>
        <strain evidence="6">CGMCC 4.1782</strain>
    </source>
</reference>
<keyword evidence="6" id="KW-1185">Reference proteome</keyword>
<evidence type="ECO:0000313" key="5">
    <source>
        <dbReference type="EMBL" id="MFD2247395.1"/>
    </source>
</evidence>
<dbReference type="Pfam" id="PF00196">
    <property type="entry name" value="GerE"/>
    <property type="match status" value="1"/>
</dbReference>
<accession>A0ABW5CZA3</accession>
<dbReference type="SUPFAM" id="SSF55785">
    <property type="entry name" value="PYP-like sensor domain (PAS domain)"/>
    <property type="match status" value="1"/>
</dbReference>
<keyword evidence="1" id="KW-0805">Transcription regulation</keyword>
<keyword evidence="3" id="KW-0804">Transcription</keyword>
<dbReference type="Proteomes" id="UP001597374">
    <property type="component" value="Unassembled WGS sequence"/>
</dbReference>
<dbReference type="SUPFAM" id="SSF46894">
    <property type="entry name" value="C-terminal effector domain of the bipartite response regulators"/>
    <property type="match status" value="1"/>
</dbReference>
<gene>
    <name evidence="5" type="ORF">ACFSKP_14100</name>
</gene>
<evidence type="ECO:0000313" key="6">
    <source>
        <dbReference type="Proteomes" id="UP001597374"/>
    </source>
</evidence>
<dbReference type="CDD" id="cd06170">
    <property type="entry name" value="LuxR_C_like"/>
    <property type="match status" value="1"/>
</dbReference>
<dbReference type="PANTHER" id="PTHR44688">
    <property type="entry name" value="DNA-BINDING TRANSCRIPTIONAL ACTIVATOR DEVR_DOSR"/>
    <property type="match status" value="1"/>
</dbReference>
<dbReference type="InterPro" id="IPR000792">
    <property type="entry name" value="Tscrpt_reg_LuxR_C"/>
</dbReference>
<evidence type="ECO:0000256" key="3">
    <source>
        <dbReference type="ARBA" id="ARBA00023163"/>
    </source>
</evidence>
<dbReference type="EMBL" id="JBHUIM010000002">
    <property type="protein sequence ID" value="MFD2247395.1"/>
    <property type="molecule type" value="Genomic_DNA"/>
</dbReference>
<dbReference type="PRINTS" id="PR00038">
    <property type="entry name" value="HTHLUXR"/>
</dbReference>
<name>A0ABW5CZA3_9BACT</name>
<organism evidence="5 6">
    <name type="scientific">Pontibacter ruber</name>
    <dbReference type="NCBI Taxonomy" id="1343895"/>
    <lineage>
        <taxon>Bacteria</taxon>
        <taxon>Pseudomonadati</taxon>
        <taxon>Bacteroidota</taxon>
        <taxon>Cytophagia</taxon>
        <taxon>Cytophagales</taxon>
        <taxon>Hymenobacteraceae</taxon>
        <taxon>Pontibacter</taxon>
    </lineage>
</organism>
<dbReference type="SMART" id="SM00421">
    <property type="entry name" value="HTH_LUXR"/>
    <property type="match status" value="1"/>
</dbReference>
<sequence>MKNVSTNADGSLEQLMQRKIAEIASVSDDLPGVIIIHNLQKQLQVEYISPRGEQQLGFTLEEIQKMGPDYHTRFFNQEDAADYVPKIMNMITRNDTQEIVSFFQQVRASEELPWSWHFSTTKILMQDDDGQPLLTITMAYPIDPLNHVTAKVNRLLDENNFLRKNYYKFSKLSEREQEILRLLALGKSASETADELFISNATVETHRRNIKSKLGTSSFYELTQYARAFDLI</sequence>
<evidence type="ECO:0000259" key="4">
    <source>
        <dbReference type="PROSITE" id="PS50043"/>
    </source>
</evidence>
<protein>
    <submittedName>
        <fullName evidence="5">Response regulator transcription factor</fullName>
    </submittedName>
</protein>
<dbReference type="RefSeq" id="WP_250430327.1">
    <property type="nucleotide sequence ID" value="NZ_JALPRR010000003.1"/>
</dbReference>
<dbReference type="InterPro" id="IPR036388">
    <property type="entry name" value="WH-like_DNA-bd_sf"/>
</dbReference>
<feature type="domain" description="HTH luxR-type" evidence="4">
    <location>
        <begin position="165"/>
        <end position="230"/>
    </location>
</feature>
<comment type="caution">
    <text evidence="5">The sequence shown here is derived from an EMBL/GenBank/DDBJ whole genome shotgun (WGS) entry which is preliminary data.</text>
</comment>
<dbReference type="InterPro" id="IPR035965">
    <property type="entry name" value="PAS-like_dom_sf"/>
</dbReference>
<dbReference type="PANTHER" id="PTHR44688:SF16">
    <property type="entry name" value="DNA-BINDING TRANSCRIPTIONAL ACTIVATOR DEVR_DOSR"/>
    <property type="match status" value="1"/>
</dbReference>